<name>A0A4Q2SBT4_9ACTN</name>
<evidence type="ECO:0008006" key="3">
    <source>
        <dbReference type="Google" id="ProtNLM"/>
    </source>
</evidence>
<protein>
    <recommendedName>
        <fullName evidence="3">Glycosyl hydrolase family protein</fullName>
    </recommendedName>
</protein>
<gene>
    <name evidence="1" type="ORF">EUA07_09970</name>
</gene>
<keyword evidence="2" id="KW-1185">Reference proteome</keyword>
<dbReference type="Gene3D" id="2.60.120.200">
    <property type="match status" value="1"/>
</dbReference>
<sequence>MQDDFRGGPRADLWVPHYLPHWTTPDRSAARFDAVDDGLRLRIDADQPDWRPEDAPLRVSNLQTGTWSGAVGTSRGTHRHREDGLVVRTEAPTRLLWAPSSGRVDVTVSASRDPGCMLAAWLVGTEHEDARAAGEVCIFEIDADAIGDESTARSGVKAHGDPGLTTDMAEVRLALDAGEPHTWTAIWGDGETVIGCEGVVVRRIAQAPAYPLFLLVDLFEIGGPQGSYPKSAVIHSVRGWDRR</sequence>
<proteinExistence type="predicted"/>
<dbReference type="EMBL" id="SDWU01000009">
    <property type="protein sequence ID" value="RYC02418.1"/>
    <property type="molecule type" value="Genomic_DNA"/>
</dbReference>
<dbReference type="InterPro" id="IPR013320">
    <property type="entry name" value="ConA-like_dom_sf"/>
</dbReference>
<dbReference type="Proteomes" id="UP000293291">
    <property type="component" value="Unassembled WGS sequence"/>
</dbReference>
<dbReference type="SUPFAM" id="SSF49899">
    <property type="entry name" value="Concanavalin A-like lectins/glucanases"/>
    <property type="match status" value="1"/>
</dbReference>
<comment type="caution">
    <text evidence="1">The sequence shown here is derived from an EMBL/GenBank/DDBJ whole genome shotgun (WGS) entry which is preliminary data.</text>
</comment>
<dbReference type="OrthoDB" id="9809583at2"/>
<dbReference type="AlphaFoldDB" id="A0A4Q2SBT4"/>
<accession>A0A4Q2SBT4</accession>
<reference evidence="1 2" key="1">
    <citation type="submission" date="2019-01" db="EMBL/GenBank/DDBJ databases">
        <title>Novel species of Nocardioides.</title>
        <authorList>
            <person name="Liu Q."/>
            <person name="Xin Y.-H."/>
        </authorList>
    </citation>
    <scope>NUCLEOTIDE SEQUENCE [LARGE SCALE GENOMIC DNA]</scope>
    <source>
        <strain evidence="1 2">CGMCC 4.6875</strain>
    </source>
</reference>
<evidence type="ECO:0000313" key="1">
    <source>
        <dbReference type="EMBL" id="RYC02418.1"/>
    </source>
</evidence>
<organism evidence="1 2">
    <name type="scientific">Nocardioides ganghwensis</name>
    <dbReference type="NCBI Taxonomy" id="252230"/>
    <lineage>
        <taxon>Bacteria</taxon>
        <taxon>Bacillati</taxon>
        <taxon>Actinomycetota</taxon>
        <taxon>Actinomycetes</taxon>
        <taxon>Propionibacteriales</taxon>
        <taxon>Nocardioidaceae</taxon>
        <taxon>Nocardioides</taxon>
    </lineage>
</organism>
<evidence type="ECO:0000313" key="2">
    <source>
        <dbReference type="Proteomes" id="UP000293291"/>
    </source>
</evidence>